<dbReference type="PROSITE" id="PS00463">
    <property type="entry name" value="ZN2_CY6_FUNGAL_1"/>
    <property type="match status" value="1"/>
</dbReference>
<accession>A0ABX6EVL2</accession>
<comment type="subcellular location">
    <subcellularLocation>
        <location evidence="1">Nucleus</location>
    </subcellularLocation>
</comment>
<sequence length="606" mass="71111">MVIRKRSSSGCLLCKKRKKKCDEIKPTCSACRRNFLECAWPDSSKKEKSKNKDTPPTRSESVEFNITLMKLKHRIKYAKNDDLRMEIYVKRGSNKLYQLKNTKLERIKKFPRALPVLPNDIDSPFIKYHEKHIPNDDFWNSTAPLDLELRDFLFVDLPDGLSIPPYELENPTEEQEKRYLEILQKYNNNSIPDDTYFNDVDLESFIFYTSLTGFIPKIGTQHTSPDLTVGATFVPFVSSNPIMKQVFLCCGATYLAWHDFERFQKYSDDYYLASKNLLQEYMETNKQFYKEDWVFASLLLLVIRVKNAFYGTVDDSVGLLAYSYDLISRRYFDYHAINPHERMFVESFIYHYSTSVLYAQDISRLPSPFVIFKELNKALSCPVYNCENVVEWMKNPVLGSCLDTFEIIAKLSYIARMPMPLAKNWLLKVVQLRNLCIQYQHPIPDQRMTDIEWYNFRINSMVGLLTVKVCYLLASKMIDFYTFDPYSSSVRDCVKEILRHFKEIPEKHQIWGILPWTMLVSGCFCTEPEDQHFILQRINQMTEVAHSYAGVKMAKFLHDVWGDTKTDINVIGDVQNNKSIDRKMGNQGVNNINYLFDRKRLLHVDM</sequence>
<evidence type="ECO:0000256" key="1">
    <source>
        <dbReference type="ARBA" id="ARBA00004123"/>
    </source>
</evidence>
<reference evidence="4 5" key="2">
    <citation type="submission" date="2019-11" db="EMBL/GenBank/DDBJ databases">
        <authorList>
            <person name="Lu H."/>
        </authorList>
    </citation>
    <scope>NUCLEOTIDE SEQUENCE [LARGE SCALE GENOMIC DNA]</scope>
    <source>
        <strain evidence="4 5">FIM1</strain>
    </source>
</reference>
<evidence type="ECO:0000256" key="2">
    <source>
        <dbReference type="ARBA" id="ARBA00023242"/>
    </source>
</evidence>
<dbReference type="PANTHER" id="PTHR37534:SF46">
    <property type="entry name" value="ZN(II)2CYS6 TRANSCRIPTION FACTOR (EUROFUNG)"/>
    <property type="match status" value="1"/>
</dbReference>
<name>A0ABX6EVL2_KLUMA</name>
<dbReference type="Gene3D" id="4.10.240.10">
    <property type="entry name" value="Zn(2)-C6 fungal-type DNA-binding domain"/>
    <property type="match status" value="1"/>
</dbReference>
<dbReference type="EMBL" id="CP015058">
    <property type="protein sequence ID" value="QGN16399.1"/>
    <property type="molecule type" value="Genomic_DNA"/>
</dbReference>
<dbReference type="Pfam" id="PF00172">
    <property type="entry name" value="Zn_clus"/>
    <property type="match status" value="1"/>
</dbReference>
<dbReference type="PROSITE" id="PS50048">
    <property type="entry name" value="ZN2_CY6_FUNGAL_2"/>
    <property type="match status" value="1"/>
</dbReference>
<reference evidence="4 5" key="1">
    <citation type="submission" date="2016-03" db="EMBL/GenBank/DDBJ databases">
        <title>How can Kluyveromyces marxianus grow so fast - potential evolutionary course in Saccharomyces Complex revealed by comparative genomics.</title>
        <authorList>
            <person name="Mo W."/>
            <person name="Lu W."/>
            <person name="Yang X."/>
            <person name="Qi J."/>
            <person name="Lv H."/>
        </authorList>
    </citation>
    <scope>NUCLEOTIDE SEQUENCE [LARGE SCALE GENOMIC DNA]</scope>
    <source>
        <strain evidence="4 5">FIM1</strain>
    </source>
</reference>
<dbReference type="SUPFAM" id="SSF57701">
    <property type="entry name" value="Zn2/Cys6 DNA-binding domain"/>
    <property type="match status" value="1"/>
</dbReference>
<dbReference type="Pfam" id="PF11951">
    <property type="entry name" value="Fungal_trans_2"/>
    <property type="match status" value="1"/>
</dbReference>
<evidence type="ECO:0000313" key="4">
    <source>
        <dbReference type="EMBL" id="QGN16399.1"/>
    </source>
</evidence>
<dbReference type="InterPro" id="IPR021858">
    <property type="entry name" value="Fun_TF"/>
</dbReference>
<feature type="domain" description="Zn(2)-C6 fungal-type" evidence="3">
    <location>
        <begin position="10"/>
        <end position="40"/>
    </location>
</feature>
<keyword evidence="2" id="KW-0539">Nucleus</keyword>
<dbReference type="InterPro" id="IPR001138">
    <property type="entry name" value="Zn2Cys6_DnaBD"/>
</dbReference>
<evidence type="ECO:0000259" key="3">
    <source>
        <dbReference type="PROSITE" id="PS50048"/>
    </source>
</evidence>
<organism evidence="4 5">
    <name type="scientific">Kluyveromyces marxianus</name>
    <name type="common">Yeast</name>
    <name type="synonym">Candida kefyr</name>
    <dbReference type="NCBI Taxonomy" id="4911"/>
    <lineage>
        <taxon>Eukaryota</taxon>
        <taxon>Fungi</taxon>
        <taxon>Dikarya</taxon>
        <taxon>Ascomycota</taxon>
        <taxon>Saccharomycotina</taxon>
        <taxon>Saccharomycetes</taxon>
        <taxon>Saccharomycetales</taxon>
        <taxon>Saccharomycetaceae</taxon>
        <taxon>Kluyveromyces</taxon>
    </lineage>
</organism>
<protein>
    <recommendedName>
        <fullName evidence="3">Zn(2)-C6 fungal-type domain-containing protein</fullName>
    </recommendedName>
</protein>
<dbReference type="PANTHER" id="PTHR37534">
    <property type="entry name" value="TRANSCRIPTIONAL ACTIVATOR PROTEIN UGA3"/>
    <property type="match status" value="1"/>
</dbReference>
<gene>
    <name evidence="4" type="ORF">FIM1_3112</name>
</gene>
<proteinExistence type="predicted"/>
<dbReference type="InterPro" id="IPR036864">
    <property type="entry name" value="Zn2-C6_fun-type_DNA-bd_sf"/>
</dbReference>
<keyword evidence="5" id="KW-1185">Reference proteome</keyword>
<dbReference type="Proteomes" id="UP000422736">
    <property type="component" value="Chromosome 5"/>
</dbReference>
<dbReference type="SMART" id="SM00066">
    <property type="entry name" value="GAL4"/>
    <property type="match status" value="1"/>
</dbReference>
<evidence type="ECO:0000313" key="5">
    <source>
        <dbReference type="Proteomes" id="UP000422736"/>
    </source>
</evidence>